<dbReference type="GO" id="GO:0008049">
    <property type="term" value="P:male courtship behavior"/>
    <property type="evidence" value="ECO:0007669"/>
    <property type="project" value="TreeGrafter"/>
</dbReference>
<evidence type="ECO:0000256" key="1">
    <source>
        <dbReference type="ARBA" id="ARBA00004651"/>
    </source>
</evidence>
<dbReference type="OrthoDB" id="6604268at2759"/>
<evidence type="ECO:0000256" key="6">
    <source>
        <dbReference type="ARBA" id="ARBA00023170"/>
    </source>
</evidence>
<dbReference type="GO" id="GO:0030425">
    <property type="term" value="C:dendrite"/>
    <property type="evidence" value="ECO:0007669"/>
    <property type="project" value="TreeGrafter"/>
</dbReference>
<keyword evidence="6" id="KW-0675">Receptor</keyword>
<accession>A0A9P0HLJ1</accession>
<dbReference type="GO" id="GO:0050909">
    <property type="term" value="P:sensory perception of taste"/>
    <property type="evidence" value="ECO:0007669"/>
    <property type="project" value="InterPro"/>
</dbReference>
<evidence type="ECO:0000313" key="10">
    <source>
        <dbReference type="Proteomes" id="UP001152798"/>
    </source>
</evidence>
<keyword evidence="7" id="KW-0807">Transducer</keyword>
<evidence type="ECO:0000313" key="9">
    <source>
        <dbReference type="EMBL" id="CAH1404324.1"/>
    </source>
</evidence>
<keyword evidence="5 8" id="KW-0472">Membrane</keyword>
<evidence type="ECO:0000256" key="2">
    <source>
        <dbReference type="ARBA" id="ARBA00022475"/>
    </source>
</evidence>
<evidence type="ECO:0000256" key="4">
    <source>
        <dbReference type="ARBA" id="ARBA00022989"/>
    </source>
</evidence>
<feature type="transmembrane region" description="Helical" evidence="8">
    <location>
        <begin position="12"/>
        <end position="36"/>
    </location>
</feature>
<gene>
    <name evidence="9" type="ORF">NEZAVI_LOCUS12756</name>
</gene>
<dbReference type="Pfam" id="PF08395">
    <property type="entry name" value="7tm_7"/>
    <property type="match status" value="1"/>
</dbReference>
<dbReference type="Proteomes" id="UP001152798">
    <property type="component" value="Chromosome 6"/>
</dbReference>
<dbReference type="AlphaFoldDB" id="A0A9P0HLJ1"/>
<keyword evidence="2" id="KW-1003">Cell membrane</keyword>
<dbReference type="PANTHER" id="PTHR21143:SF133">
    <property type="entry name" value="GUSTATORY AND PHEROMONE RECEPTOR 32A-RELATED"/>
    <property type="match status" value="1"/>
</dbReference>
<comment type="subcellular location">
    <subcellularLocation>
        <location evidence="1">Cell membrane</location>
        <topology evidence="1">Multi-pass membrane protein</topology>
    </subcellularLocation>
</comment>
<dbReference type="InterPro" id="IPR013604">
    <property type="entry name" value="7TM_chemorcpt"/>
</dbReference>
<dbReference type="EMBL" id="OV725082">
    <property type="protein sequence ID" value="CAH1404324.1"/>
    <property type="molecule type" value="Genomic_DNA"/>
</dbReference>
<evidence type="ECO:0000256" key="8">
    <source>
        <dbReference type="SAM" id="Phobius"/>
    </source>
</evidence>
<sequence>MKDLNNIYKLQLLCTASGCFMKMLFNIYFAMFGQRFDSVKNILQSIEIILWTFYYLLRFLTTTITASLTSKEAMKTRTIVAHINSRHLSKEIQEELNLFSNHISSMEMKFTACGLLTVNSRLITAAIATGTTYLVVLVQFRPQI</sequence>
<dbReference type="GO" id="GO:0007635">
    <property type="term" value="P:chemosensory behavior"/>
    <property type="evidence" value="ECO:0007669"/>
    <property type="project" value="TreeGrafter"/>
</dbReference>
<reference evidence="9" key="1">
    <citation type="submission" date="2022-01" db="EMBL/GenBank/DDBJ databases">
        <authorList>
            <person name="King R."/>
        </authorList>
    </citation>
    <scope>NUCLEOTIDE SEQUENCE</scope>
</reference>
<dbReference type="GO" id="GO:0007165">
    <property type="term" value="P:signal transduction"/>
    <property type="evidence" value="ECO:0007669"/>
    <property type="project" value="UniProtKB-KW"/>
</dbReference>
<dbReference type="GO" id="GO:0030424">
    <property type="term" value="C:axon"/>
    <property type="evidence" value="ECO:0007669"/>
    <property type="project" value="TreeGrafter"/>
</dbReference>
<keyword evidence="4 8" id="KW-1133">Transmembrane helix</keyword>
<feature type="transmembrane region" description="Helical" evidence="8">
    <location>
        <begin position="48"/>
        <end position="68"/>
    </location>
</feature>
<dbReference type="PANTHER" id="PTHR21143">
    <property type="entry name" value="INVERTEBRATE GUSTATORY RECEPTOR"/>
    <property type="match status" value="1"/>
</dbReference>
<protein>
    <recommendedName>
        <fullName evidence="11">Gustatory receptor</fullName>
    </recommendedName>
</protein>
<evidence type="ECO:0000256" key="3">
    <source>
        <dbReference type="ARBA" id="ARBA00022692"/>
    </source>
</evidence>
<evidence type="ECO:0000256" key="5">
    <source>
        <dbReference type="ARBA" id="ARBA00023136"/>
    </source>
</evidence>
<proteinExistence type="predicted"/>
<evidence type="ECO:0000256" key="7">
    <source>
        <dbReference type="ARBA" id="ARBA00023224"/>
    </source>
</evidence>
<keyword evidence="3 8" id="KW-0812">Transmembrane</keyword>
<dbReference type="GO" id="GO:0043025">
    <property type="term" value="C:neuronal cell body"/>
    <property type="evidence" value="ECO:0007669"/>
    <property type="project" value="TreeGrafter"/>
</dbReference>
<name>A0A9P0HLJ1_NEZVI</name>
<dbReference type="GO" id="GO:0005886">
    <property type="term" value="C:plasma membrane"/>
    <property type="evidence" value="ECO:0007669"/>
    <property type="project" value="UniProtKB-SubCell"/>
</dbReference>
<keyword evidence="10" id="KW-1185">Reference proteome</keyword>
<organism evidence="9 10">
    <name type="scientific">Nezara viridula</name>
    <name type="common">Southern green stink bug</name>
    <name type="synonym">Cimex viridulus</name>
    <dbReference type="NCBI Taxonomy" id="85310"/>
    <lineage>
        <taxon>Eukaryota</taxon>
        <taxon>Metazoa</taxon>
        <taxon>Ecdysozoa</taxon>
        <taxon>Arthropoda</taxon>
        <taxon>Hexapoda</taxon>
        <taxon>Insecta</taxon>
        <taxon>Pterygota</taxon>
        <taxon>Neoptera</taxon>
        <taxon>Paraneoptera</taxon>
        <taxon>Hemiptera</taxon>
        <taxon>Heteroptera</taxon>
        <taxon>Panheteroptera</taxon>
        <taxon>Pentatomomorpha</taxon>
        <taxon>Pentatomoidea</taxon>
        <taxon>Pentatomidae</taxon>
        <taxon>Pentatominae</taxon>
        <taxon>Nezara</taxon>
    </lineage>
</organism>
<evidence type="ECO:0008006" key="11">
    <source>
        <dbReference type="Google" id="ProtNLM"/>
    </source>
</evidence>